<comment type="similarity">
    <text evidence="2">Belongs to the membrane fusion protein (MFP) (TC 8.A.1) family.</text>
</comment>
<evidence type="ECO:0000256" key="2">
    <source>
        <dbReference type="ARBA" id="ARBA00009477"/>
    </source>
</evidence>
<dbReference type="RefSeq" id="WP_131450577.1">
    <property type="nucleotide sequence ID" value="NZ_SJZI01000052.1"/>
</dbReference>
<dbReference type="InterPro" id="IPR006143">
    <property type="entry name" value="RND_pump_MFP"/>
</dbReference>
<dbReference type="GO" id="GO:0030313">
    <property type="term" value="C:cell envelope"/>
    <property type="evidence" value="ECO:0007669"/>
    <property type="project" value="UniProtKB-SubCell"/>
</dbReference>
<feature type="domain" description="Multidrug resistance protein MdtA-like barrel-sandwich hybrid" evidence="4">
    <location>
        <begin position="62"/>
        <end position="203"/>
    </location>
</feature>
<dbReference type="GO" id="GO:0046677">
    <property type="term" value="P:response to antibiotic"/>
    <property type="evidence" value="ECO:0007669"/>
    <property type="project" value="TreeGrafter"/>
</dbReference>
<feature type="signal peptide" evidence="3">
    <location>
        <begin position="1"/>
        <end position="21"/>
    </location>
</feature>
<dbReference type="Pfam" id="PF25944">
    <property type="entry name" value="Beta-barrel_RND"/>
    <property type="match status" value="1"/>
</dbReference>
<evidence type="ECO:0000256" key="1">
    <source>
        <dbReference type="ARBA" id="ARBA00004196"/>
    </source>
</evidence>
<keyword evidence="3" id="KW-0732">Signal</keyword>
<dbReference type="Gene3D" id="1.10.287.470">
    <property type="entry name" value="Helix hairpin bin"/>
    <property type="match status" value="1"/>
</dbReference>
<dbReference type="AlphaFoldDB" id="A0A4R1B2N9"/>
<dbReference type="NCBIfam" id="TIGR01730">
    <property type="entry name" value="RND_mfp"/>
    <property type="match status" value="1"/>
</dbReference>
<evidence type="ECO:0000259" key="5">
    <source>
        <dbReference type="Pfam" id="PF25944"/>
    </source>
</evidence>
<comment type="subcellular location">
    <subcellularLocation>
        <location evidence="1">Cell envelope</location>
    </subcellularLocation>
</comment>
<dbReference type="Proteomes" id="UP000295334">
    <property type="component" value="Unassembled WGS sequence"/>
</dbReference>
<comment type="caution">
    <text evidence="7">The sequence shown here is derived from an EMBL/GenBank/DDBJ whole genome shotgun (WGS) entry which is preliminary data.</text>
</comment>
<name>A0A4R1B2N9_9BACT</name>
<dbReference type="Gene3D" id="2.40.50.100">
    <property type="match status" value="1"/>
</dbReference>
<proteinExistence type="inferred from homology"/>
<evidence type="ECO:0000259" key="6">
    <source>
        <dbReference type="Pfam" id="PF25967"/>
    </source>
</evidence>
<dbReference type="InterPro" id="IPR058627">
    <property type="entry name" value="MdtA-like_C"/>
</dbReference>
<organism evidence="7 8">
    <name type="scientific">Flaviaesturariibacter flavus</name>
    <dbReference type="NCBI Taxonomy" id="2502780"/>
    <lineage>
        <taxon>Bacteria</taxon>
        <taxon>Pseudomonadati</taxon>
        <taxon>Bacteroidota</taxon>
        <taxon>Chitinophagia</taxon>
        <taxon>Chitinophagales</taxon>
        <taxon>Chitinophagaceae</taxon>
        <taxon>Flaviaestuariibacter</taxon>
    </lineage>
</organism>
<dbReference type="Pfam" id="PF25917">
    <property type="entry name" value="BSH_RND"/>
    <property type="match status" value="1"/>
</dbReference>
<evidence type="ECO:0000313" key="8">
    <source>
        <dbReference type="Proteomes" id="UP000295334"/>
    </source>
</evidence>
<dbReference type="GO" id="GO:0005886">
    <property type="term" value="C:plasma membrane"/>
    <property type="evidence" value="ECO:0007669"/>
    <property type="project" value="TreeGrafter"/>
</dbReference>
<dbReference type="Gene3D" id="2.40.30.170">
    <property type="match status" value="1"/>
</dbReference>
<feature type="domain" description="Multidrug resistance protein MdtA-like beta-barrel" evidence="5">
    <location>
        <begin position="208"/>
        <end position="289"/>
    </location>
</feature>
<dbReference type="OrthoDB" id="9801814at2"/>
<accession>A0A4R1B2N9</accession>
<feature type="chain" id="PRO_5020425108" evidence="3">
    <location>
        <begin position="22"/>
        <end position="372"/>
    </location>
</feature>
<evidence type="ECO:0000256" key="3">
    <source>
        <dbReference type="SAM" id="SignalP"/>
    </source>
</evidence>
<dbReference type="Gene3D" id="2.40.420.20">
    <property type="match status" value="1"/>
</dbReference>
<dbReference type="Pfam" id="PF25967">
    <property type="entry name" value="RND-MFP_C"/>
    <property type="match status" value="1"/>
</dbReference>
<dbReference type="PANTHER" id="PTHR30158">
    <property type="entry name" value="ACRA/E-RELATED COMPONENT OF DRUG EFFLUX TRANSPORTER"/>
    <property type="match status" value="1"/>
</dbReference>
<dbReference type="SUPFAM" id="SSF111369">
    <property type="entry name" value="HlyD-like secretion proteins"/>
    <property type="match status" value="1"/>
</dbReference>
<dbReference type="GO" id="GO:0022857">
    <property type="term" value="F:transmembrane transporter activity"/>
    <property type="evidence" value="ECO:0007669"/>
    <property type="project" value="InterPro"/>
</dbReference>
<protein>
    <submittedName>
        <fullName evidence="7">Efflux RND transporter periplasmic adaptor subunit</fullName>
    </submittedName>
</protein>
<gene>
    <name evidence="7" type="ORF">EPD60_16235</name>
</gene>
<dbReference type="InterPro" id="IPR058626">
    <property type="entry name" value="MdtA-like_b-barrel"/>
</dbReference>
<evidence type="ECO:0000313" key="7">
    <source>
        <dbReference type="EMBL" id="TCJ12101.1"/>
    </source>
</evidence>
<reference evidence="7 8" key="1">
    <citation type="submission" date="2019-03" db="EMBL/GenBank/DDBJ databases">
        <authorList>
            <person name="Kim M.K.M."/>
        </authorList>
    </citation>
    <scope>NUCLEOTIDE SEQUENCE [LARGE SCALE GENOMIC DNA]</scope>
    <source>
        <strain evidence="7 8">17J68-12</strain>
    </source>
</reference>
<keyword evidence="8" id="KW-1185">Reference proteome</keyword>
<evidence type="ECO:0000259" key="4">
    <source>
        <dbReference type="Pfam" id="PF25917"/>
    </source>
</evidence>
<feature type="domain" description="Multidrug resistance protein MdtA-like C-terminal permuted SH3" evidence="6">
    <location>
        <begin position="297"/>
        <end position="355"/>
    </location>
</feature>
<dbReference type="InterPro" id="IPR058625">
    <property type="entry name" value="MdtA-like_BSH"/>
</dbReference>
<sequence length="372" mass="39459">MNTTALTLSSLLLASAALLSACGEHKVAAAVAPPPVFVRIDTVQEGNATFFDEYPATLTALNEVRLTAQVSGYITGVHFRDGDVVTKGQTLYTIDRQVYAANLQGAVAAQQVQETNLLKAQKDADRYHELDRQDAVAKQQVDYADAALEAARKQVAAARAGVAAMRANVSFSVIRAPFTGTIGISQVKSGTAVVAGQTLLNTVSTNDPIAVDINVDQKDVFRFTTLQQKGAADSTFLLAFGDDLYPVPGRLALLDRGVDPQTGTLKARLLFANPKGLLRPGMNATVRVRNTGGTRGIVIPAKALVEQLGEFYVYVAGDSSKALQRKVEPGRPAGSGIIIRSGLQPGERIVTEGQQNLKEGAVYTTTPPAPKK</sequence>
<dbReference type="EMBL" id="SJZI01000052">
    <property type="protein sequence ID" value="TCJ12101.1"/>
    <property type="molecule type" value="Genomic_DNA"/>
</dbReference>